<evidence type="ECO:0000259" key="1">
    <source>
        <dbReference type="Pfam" id="PF07791"/>
    </source>
</evidence>
<gene>
    <name evidence="2" type="ORF">EXN68_16190</name>
</gene>
<comment type="caution">
    <text evidence="2">The sequence shown here is derived from an EMBL/GenBank/DDBJ whole genome shotgun (WGS) entry which is preliminary data.</text>
</comment>
<proteinExistence type="predicted"/>
<feature type="domain" description="Immunity MXAN-0049 protein" evidence="1">
    <location>
        <begin position="18"/>
        <end position="214"/>
    </location>
</feature>
<dbReference type="Pfam" id="PF07791">
    <property type="entry name" value="Imm11"/>
    <property type="match status" value="1"/>
</dbReference>
<dbReference type="RefSeq" id="WP_142841855.1">
    <property type="nucleotide sequence ID" value="NZ_JAPZAC010000004.1"/>
</dbReference>
<evidence type="ECO:0000313" key="3">
    <source>
        <dbReference type="Proteomes" id="UP000315434"/>
    </source>
</evidence>
<dbReference type="InterPro" id="IPR012433">
    <property type="entry name" value="Imm11"/>
</dbReference>
<name>A0A546XE31_RHIRH</name>
<evidence type="ECO:0000313" key="2">
    <source>
        <dbReference type="EMBL" id="TRA99013.1"/>
    </source>
</evidence>
<dbReference type="Proteomes" id="UP000315434">
    <property type="component" value="Unassembled WGS sequence"/>
</dbReference>
<dbReference type="EMBL" id="SGNY01000005">
    <property type="protein sequence ID" value="TRA99013.1"/>
    <property type="molecule type" value="Genomic_DNA"/>
</dbReference>
<protein>
    <submittedName>
        <fullName evidence="2">DUF1629 domain-containing protein</fullName>
    </submittedName>
</protein>
<accession>A0A546XE31</accession>
<sequence length="217" mass="24276">MDDATPPCVPRRTQSERKFYVFGPDIRGGGSGHGLIFVNEEKLLTPPRMIVRPEGGGFPELKEKPHIAYDKKQGKPPRDLEGTLSGYWFVSERLKQIFEVVDPDAFVFAECDYTLNDGSKGPKHFLCDVIRSIDALDEEASDVRVKYYPDHQTGEDMKLYSVAGGASLHFHEEIVGTAHVFVQPRLAADPICDDVLYVACKSTKDIKGLWFLDALTL</sequence>
<organism evidence="2 3">
    <name type="scientific">Rhizobium rhizogenes</name>
    <name type="common">Agrobacterium rhizogenes</name>
    <dbReference type="NCBI Taxonomy" id="359"/>
    <lineage>
        <taxon>Bacteria</taxon>
        <taxon>Pseudomonadati</taxon>
        <taxon>Pseudomonadota</taxon>
        <taxon>Alphaproteobacteria</taxon>
        <taxon>Hyphomicrobiales</taxon>
        <taxon>Rhizobiaceae</taxon>
        <taxon>Rhizobium/Agrobacterium group</taxon>
        <taxon>Rhizobium</taxon>
    </lineage>
</organism>
<dbReference type="AlphaFoldDB" id="A0A546XE31"/>
<reference evidence="2 3" key="1">
    <citation type="journal article" date="2019" name="Appl. Microbiol. Biotechnol.">
        <title>Differential efficiency of wild type rhizogenic strains for rol gene transformation of plants.</title>
        <authorList>
            <person name="Desmet S."/>
            <person name="De Keyser E."/>
            <person name="Van Vaerenbergh J."/>
            <person name="Baeyen S."/>
            <person name="Van Huylenbroeck J."/>
            <person name="Geelen D."/>
            <person name="Dhooghe E."/>
        </authorList>
    </citation>
    <scope>NUCLEOTIDE SEQUENCE [LARGE SCALE GENOMIC DNA]</scope>
    <source>
        <strain evidence="2 3">GBBC3284</strain>
    </source>
</reference>
<dbReference type="OrthoDB" id="8362313at2"/>